<proteinExistence type="predicted"/>
<accession>A0A1J5G724</accession>
<comment type="caution">
    <text evidence="1">The sequence shown here is derived from an EMBL/GenBank/DDBJ whole genome shotgun (WGS) entry which is preliminary data.</text>
</comment>
<organism evidence="1 2">
    <name type="scientific">Candidatus Nomurabacteria bacterium CG2_30_43_9</name>
    <dbReference type="NCBI Taxonomy" id="1805283"/>
    <lineage>
        <taxon>Bacteria</taxon>
        <taxon>Candidatus Nomuraibacteriota</taxon>
    </lineage>
</organism>
<protein>
    <submittedName>
        <fullName evidence="1">Uncharacterized protein</fullName>
    </submittedName>
</protein>
<dbReference type="Proteomes" id="UP000182059">
    <property type="component" value="Unassembled WGS sequence"/>
</dbReference>
<reference evidence="1 2" key="1">
    <citation type="journal article" date="2016" name="Environ. Microbiol.">
        <title>Genomic resolution of a cold subsurface aquifer community provides metabolic insights for novel microbes adapted to high CO concentrations.</title>
        <authorList>
            <person name="Probst A.J."/>
            <person name="Castelle C.J."/>
            <person name="Singh A."/>
            <person name="Brown C.T."/>
            <person name="Anantharaman K."/>
            <person name="Sharon I."/>
            <person name="Hug L.A."/>
            <person name="Burstein D."/>
            <person name="Emerson J.B."/>
            <person name="Thomas B.C."/>
            <person name="Banfield J.F."/>
        </authorList>
    </citation>
    <scope>NUCLEOTIDE SEQUENCE [LARGE SCALE GENOMIC DNA]</scope>
    <source>
        <strain evidence="1">CG2_30_43_9</strain>
    </source>
</reference>
<name>A0A1J5G724_9BACT</name>
<sequence>MTNFVSGVENKESHWIVRLKKHYLQALSLNIQQRKRFLLKIVYNKGKFQKSKKKSYHEDNA</sequence>
<evidence type="ECO:0000313" key="1">
    <source>
        <dbReference type="EMBL" id="OIP65442.1"/>
    </source>
</evidence>
<dbReference type="AlphaFoldDB" id="A0A1J5G724"/>
<evidence type="ECO:0000313" key="2">
    <source>
        <dbReference type="Proteomes" id="UP000182059"/>
    </source>
</evidence>
<gene>
    <name evidence="1" type="ORF">AUK15_01690</name>
</gene>
<dbReference type="EMBL" id="MNYX01000046">
    <property type="protein sequence ID" value="OIP65442.1"/>
    <property type="molecule type" value="Genomic_DNA"/>
</dbReference>